<accession>A0A8H6FNJ1</accession>
<evidence type="ECO:0000256" key="1">
    <source>
        <dbReference type="SAM" id="MobiDB-lite"/>
    </source>
</evidence>
<organism evidence="2 3">
    <name type="scientific">Letharia columbiana</name>
    <dbReference type="NCBI Taxonomy" id="112416"/>
    <lineage>
        <taxon>Eukaryota</taxon>
        <taxon>Fungi</taxon>
        <taxon>Dikarya</taxon>
        <taxon>Ascomycota</taxon>
        <taxon>Pezizomycotina</taxon>
        <taxon>Lecanoromycetes</taxon>
        <taxon>OSLEUM clade</taxon>
        <taxon>Lecanoromycetidae</taxon>
        <taxon>Lecanorales</taxon>
        <taxon>Lecanorineae</taxon>
        <taxon>Parmeliaceae</taxon>
        <taxon>Letharia</taxon>
    </lineage>
</organism>
<evidence type="ECO:0000313" key="3">
    <source>
        <dbReference type="Proteomes" id="UP000578531"/>
    </source>
</evidence>
<proteinExistence type="predicted"/>
<evidence type="ECO:0000313" key="2">
    <source>
        <dbReference type="EMBL" id="KAF6231804.1"/>
    </source>
</evidence>
<feature type="region of interest" description="Disordered" evidence="1">
    <location>
        <begin position="375"/>
        <end position="453"/>
    </location>
</feature>
<dbReference type="AlphaFoldDB" id="A0A8H6FNJ1"/>
<dbReference type="GeneID" id="59291753"/>
<dbReference type="EMBL" id="JACCJC010000054">
    <property type="protein sequence ID" value="KAF6231804.1"/>
    <property type="molecule type" value="Genomic_DNA"/>
</dbReference>
<dbReference type="Proteomes" id="UP000578531">
    <property type="component" value="Unassembled WGS sequence"/>
</dbReference>
<comment type="caution">
    <text evidence="2">The sequence shown here is derived from an EMBL/GenBank/DDBJ whole genome shotgun (WGS) entry which is preliminary data.</text>
</comment>
<dbReference type="OrthoDB" id="10379926at2759"/>
<dbReference type="RefSeq" id="XP_037161236.1">
    <property type="nucleotide sequence ID" value="XM_037311992.1"/>
</dbReference>
<keyword evidence="3" id="KW-1185">Reference proteome</keyword>
<name>A0A8H6FNJ1_9LECA</name>
<gene>
    <name evidence="2" type="ORF">HO173_010106</name>
</gene>
<protein>
    <submittedName>
        <fullName evidence="2">Uncharacterized protein</fullName>
    </submittedName>
</protein>
<reference evidence="2 3" key="1">
    <citation type="journal article" date="2020" name="Genomics">
        <title>Complete, high-quality genomes from long-read metagenomic sequencing of two wolf lichen thalli reveals enigmatic genome architecture.</title>
        <authorList>
            <person name="McKenzie S.K."/>
            <person name="Walston R.F."/>
            <person name="Allen J.L."/>
        </authorList>
    </citation>
    <scope>NUCLEOTIDE SEQUENCE [LARGE SCALE GENOMIC DNA]</scope>
    <source>
        <strain evidence="2">WasteWater2</strain>
    </source>
</reference>
<sequence length="472" mass="52317">MNCPHPDSVIPPGTHCVNLESRQCSDPKHFHLHYEPAANLRKTKQTPKGRGGLYGLGKHGEERYCVGCLEKMLEEHRRRLQRKDPQAVFLPGHPIFEIAYWIIGDQRVIPSRGGRFTLRSFKIYGLELWKARWLWNCCDANPDYVLTQTPGRTVMIQHLPGRYPKAIYLQPEDKDYRGLFDDNTVGEISSDEVDHCSLTEVLGKLDACAVAHERLKAQLSAARKLAEKSAADARRAECHRKINERADRQRQWEEIEKASIIYKPRPRTVPVVRCSTPTPAPKSPRKAPVVGDDIIRKSSLVASDALLFSQNCEIGATLSAKSATAIPSTGQRRHDIQRIEMATDVPATNEHLARGTADGNRPLSIMTAGLTIHGTVRPPISKSARTSPKGNQKGDLVTDGVDDVVLEGRGKPGSKAIDPFEEADMGDSVDIRPREQSEGSGEYSEDDKKPFDTATACSTSLEKLLPATLENA</sequence>